<gene>
    <name evidence="1" type="ORF">AJR17_022490</name>
</gene>
<protein>
    <submittedName>
        <fullName evidence="1">Uncharacterized protein</fullName>
    </submittedName>
</protein>
<reference evidence="1" key="1">
    <citation type="submission" date="2017-02" db="EMBL/GenBank/DDBJ databases">
        <title>Shigella draft genomes.</title>
        <authorList>
            <person name="Weis A.M."/>
            <person name="Weimer B.C."/>
            <person name="Gilpin B."/>
        </authorList>
    </citation>
    <scope>NUCLEOTIDE SEQUENCE [LARGE SCALE GENOMIC DNA]</scope>
    <source>
        <strain evidence="1">BCW_4868</strain>
    </source>
</reference>
<accession>A0A1S9IZI9</accession>
<proteinExistence type="predicted"/>
<dbReference type="Proteomes" id="UP000868349">
    <property type="component" value="Unassembled WGS sequence"/>
</dbReference>
<dbReference type="AlphaFoldDB" id="A0A1S9IZI9"/>
<evidence type="ECO:0000313" key="1">
    <source>
        <dbReference type="EMBL" id="OOO76066.1"/>
    </source>
</evidence>
<name>A0A1S9IZI9_SHIBO</name>
<organism evidence="1">
    <name type="scientific">Shigella boydii</name>
    <dbReference type="NCBI Taxonomy" id="621"/>
    <lineage>
        <taxon>Bacteria</taxon>
        <taxon>Pseudomonadati</taxon>
        <taxon>Pseudomonadota</taxon>
        <taxon>Gammaproteobacteria</taxon>
        <taxon>Enterobacterales</taxon>
        <taxon>Enterobacteriaceae</taxon>
        <taxon>Shigella</taxon>
    </lineage>
</organism>
<sequence>MVFNEKILFQQYLTINNIRILLFKHESFALAYFIDKSYFFNAIQSF</sequence>
<dbReference type="EMBL" id="MSJS02000114">
    <property type="protein sequence ID" value="OOO76066.1"/>
    <property type="molecule type" value="Genomic_DNA"/>
</dbReference>
<comment type="caution">
    <text evidence="1">The sequence shown here is derived from an EMBL/GenBank/DDBJ whole genome shotgun (WGS) entry which is preliminary data.</text>
</comment>